<accession>A0ABU6RSL7</accession>
<dbReference type="Proteomes" id="UP001341840">
    <property type="component" value="Unassembled WGS sequence"/>
</dbReference>
<gene>
    <name evidence="2" type="ORF">PIB30_080505</name>
</gene>
<dbReference type="EMBL" id="JASCZI010031382">
    <property type="protein sequence ID" value="MED6126653.1"/>
    <property type="molecule type" value="Genomic_DNA"/>
</dbReference>
<keyword evidence="3" id="KW-1185">Reference proteome</keyword>
<comment type="caution">
    <text evidence="2">The sequence shown here is derived from an EMBL/GenBank/DDBJ whole genome shotgun (WGS) entry which is preliminary data.</text>
</comment>
<reference evidence="2 3" key="1">
    <citation type="journal article" date="2023" name="Plants (Basel)">
        <title>Bridging the Gap: Combining Genomics and Transcriptomics Approaches to Understand Stylosanthes scabra, an Orphan Legume from the Brazilian Caatinga.</title>
        <authorList>
            <person name="Ferreira-Neto J.R.C."/>
            <person name="da Silva M.D."/>
            <person name="Binneck E."/>
            <person name="de Melo N.F."/>
            <person name="da Silva R.H."/>
            <person name="de Melo A.L.T.M."/>
            <person name="Pandolfi V."/>
            <person name="Bustamante F.O."/>
            <person name="Brasileiro-Vidal A.C."/>
            <person name="Benko-Iseppon A.M."/>
        </authorList>
    </citation>
    <scope>NUCLEOTIDE SEQUENCE [LARGE SCALE GENOMIC DNA]</scope>
    <source>
        <tissue evidence="2">Leaves</tissue>
    </source>
</reference>
<feature type="region of interest" description="Disordered" evidence="1">
    <location>
        <begin position="76"/>
        <end position="109"/>
    </location>
</feature>
<name>A0ABU6RSL7_9FABA</name>
<protein>
    <submittedName>
        <fullName evidence="2">Uncharacterized protein</fullName>
    </submittedName>
</protein>
<proteinExistence type="predicted"/>
<evidence type="ECO:0000256" key="1">
    <source>
        <dbReference type="SAM" id="MobiDB-lite"/>
    </source>
</evidence>
<evidence type="ECO:0000313" key="3">
    <source>
        <dbReference type="Proteomes" id="UP001341840"/>
    </source>
</evidence>
<sequence>MGSFDIVATGGSVVIGAARASTRSFSGMITEVGEGRRNESFNAASLGEACDGGVLIFNGEIVEFLEQRVLEKEQNEAWKARKRKTELKEQKQSYSTNPECSRLGTTTHA</sequence>
<evidence type="ECO:0000313" key="2">
    <source>
        <dbReference type="EMBL" id="MED6126653.1"/>
    </source>
</evidence>
<organism evidence="2 3">
    <name type="scientific">Stylosanthes scabra</name>
    <dbReference type="NCBI Taxonomy" id="79078"/>
    <lineage>
        <taxon>Eukaryota</taxon>
        <taxon>Viridiplantae</taxon>
        <taxon>Streptophyta</taxon>
        <taxon>Embryophyta</taxon>
        <taxon>Tracheophyta</taxon>
        <taxon>Spermatophyta</taxon>
        <taxon>Magnoliopsida</taxon>
        <taxon>eudicotyledons</taxon>
        <taxon>Gunneridae</taxon>
        <taxon>Pentapetalae</taxon>
        <taxon>rosids</taxon>
        <taxon>fabids</taxon>
        <taxon>Fabales</taxon>
        <taxon>Fabaceae</taxon>
        <taxon>Papilionoideae</taxon>
        <taxon>50 kb inversion clade</taxon>
        <taxon>dalbergioids sensu lato</taxon>
        <taxon>Dalbergieae</taxon>
        <taxon>Pterocarpus clade</taxon>
        <taxon>Stylosanthes</taxon>
    </lineage>
</organism>
<feature type="compositionally biased region" description="Polar residues" evidence="1">
    <location>
        <begin position="92"/>
        <end position="109"/>
    </location>
</feature>